<dbReference type="EMBL" id="JACMSC010000009">
    <property type="protein sequence ID" value="KAG6509004.1"/>
    <property type="molecule type" value="Genomic_DNA"/>
</dbReference>
<evidence type="ECO:0000313" key="4">
    <source>
        <dbReference type="Proteomes" id="UP000734854"/>
    </source>
</evidence>
<dbReference type="InterPro" id="IPR003657">
    <property type="entry name" value="WRKY_dom"/>
</dbReference>
<dbReference type="FunFam" id="2.20.25.80:FF:000003">
    <property type="entry name" value="WRKY transcription factor 57"/>
    <property type="match status" value="1"/>
</dbReference>
<evidence type="ECO:0000259" key="2">
    <source>
        <dbReference type="PROSITE" id="PS50811"/>
    </source>
</evidence>
<keyword evidence="4" id="KW-1185">Reference proteome</keyword>
<gene>
    <name evidence="3" type="ORF">ZIOFF_034390</name>
</gene>
<dbReference type="Proteomes" id="UP000734854">
    <property type="component" value="Unassembled WGS sequence"/>
</dbReference>
<reference evidence="3 4" key="1">
    <citation type="submission" date="2020-08" db="EMBL/GenBank/DDBJ databases">
        <title>Plant Genome Project.</title>
        <authorList>
            <person name="Zhang R.-G."/>
        </authorList>
    </citation>
    <scope>NUCLEOTIDE SEQUENCE [LARGE SCALE GENOMIC DNA]</scope>
    <source>
        <tissue evidence="3">Rhizome</tissue>
    </source>
</reference>
<dbReference type="GO" id="GO:0043565">
    <property type="term" value="F:sequence-specific DNA binding"/>
    <property type="evidence" value="ECO:0007669"/>
    <property type="project" value="InterPro"/>
</dbReference>
<comment type="caution">
    <text evidence="3">The sequence shown here is derived from an EMBL/GenBank/DDBJ whole genome shotgun (WGS) entry which is preliminary data.</text>
</comment>
<dbReference type="SMART" id="SM00774">
    <property type="entry name" value="WRKY"/>
    <property type="match status" value="1"/>
</dbReference>
<dbReference type="OrthoDB" id="693960at2759"/>
<dbReference type="GO" id="GO:0003700">
    <property type="term" value="F:DNA-binding transcription factor activity"/>
    <property type="evidence" value="ECO:0007669"/>
    <property type="project" value="InterPro"/>
</dbReference>
<dbReference type="Pfam" id="PF03106">
    <property type="entry name" value="WRKY"/>
    <property type="match status" value="1"/>
</dbReference>
<evidence type="ECO:0000313" key="3">
    <source>
        <dbReference type="EMBL" id="KAG6509004.1"/>
    </source>
</evidence>
<evidence type="ECO:0000256" key="1">
    <source>
        <dbReference type="SAM" id="MobiDB-lite"/>
    </source>
</evidence>
<protein>
    <recommendedName>
        <fullName evidence="2">WRKY domain-containing protein</fullName>
    </recommendedName>
</protein>
<accession>A0A8J5H3N5</accession>
<name>A0A8J5H3N5_ZINOF</name>
<dbReference type="PANTHER" id="PTHR31221:SF377">
    <property type="entry name" value="WRKY TRANSCRIPTION FACTOR 51-RELATED"/>
    <property type="match status" value="1"/>
</dbReference>
<sequence length="156" mass="17735">MANGKLEQDSSAAAFEVDDYLAFAEHEVAEVEKHSLVAQDYRDHKITYCRNSNSSNYKSKNGSRSCNLKRSSSSSSLRVAFITKSEKEILDDGYKWRKYGKKAIKSSPNPRNYYRCLSEGCTVKKRVERHQEDPSFVITTYVGVHTHHAPLPSLLL</sequence>
<proteinExistence type="predicted"/>
<dbReference type="PROSITE" id="PS50811">
    <property type="entry name" value="WRKY"/>
    <property type="match status" value="1"/>
</dbReference>
<dbReference type="AlphaFoldDB" id="A0A8J5H3N5"/>
<dbReference type="PANTHER" id="PTHR31221">
    <property type="entry name" value="WRKY TRANSCRIPTION FACTOR PROTEIN 1-RELATED"/>
    <property type="match status" value="1"/>
</dbReference>
<organism evidence="3 4">
    <name type="scientific">Zingiber officinale</name>
    <name type="common">Ginger</name>
    <name type="synonym">Amomum zingiber</name>
    <dbReference type="NCBI Taxonomy" id="94328"/>
    <lineage>
        <taxon>Eukaryota</taxon>
        <taxon>Viridiplantae</taxon>
        <taxon>Streptophyta</taxon>
        <taxon>Embryophyta</taxon>
        <taxon>Tracheophyta</taxon>
        <taxon>Spermatophyta</taxon>
        <taxon>Magnoliopsida</taxon>
        <taxon>Liliopsida</taxon>
        <taxon>Zingiberales</taxon>
        <taxon>Zingiberaceae</taxon>
        <taxon>Zingiber</taxon>
    </lineage>
</organism>
<dbReference type="InterPro" id="IPR044810">
    <property type="entry name" value="WRKY_plant"/>
</dbReference>
<feature type="domain" description="WRKY" evidence="2">
    <location>
        <begin position="85"/>
        <end position="150"/>
    </location>
</feature>
<feature type="region of interest" description="Disordered" evidence="1">
    <location>
        <begin position="54"/>
        <end position="74"/>
    </location>
</feature>